<gene>
    <name evidence="1" type="ORF">C7I55_19440</name>
</gene>
<evidence type="ECO:0000313" key="1">
    <source>
        <dbReference type="EMBL" id="PSJ37887.1"/>
    </source>
</evidence>
<dbReference type="EMBL" id="PXYI01000007">
    <property type="protein sequence ID" value="PSJ37887.1"/>
    <property type="molecule type" value="Genomic_DNA"/>
</dbReference>
<name>A0A2P7QIS9_9SPHN</name>
<sequence>MLRDRFPSIVVSEDFRALLGTGCDLSHALGQLCADGDSSKPLRMNSIQPVVLLGSEQRLPNAASDVRYAELCGMDCSQYLRFEVPFADADSLA</sequence>
<protein>
    <submittedName>
        <fullName evidence="1">Uncharacterized protein</fullName>
    </submittedName>
</protein>
<comment type="caution">
    <text evidence="1">The sequence shown here is derived from an EMBL/GenBank/DDBJ whole genome shotgun (WGS) entry which is preliminary data.</text>
</comment>
<organism evidence="1 2">
    <name type="scientific">Allosphingosinicella deserti</name>
    <dbReference type="NCBI Taxonomy" id="2116704"/>
    <lineage>
        <taxon>Bacteria</taxon>
        <taxon>Pseudomonadati</taxon>
        <taxon>Pseudomonadota</taxon>
        <taxon>Alphaproteobacteria</taxon>
        <taxon>Sphingomonadales</taxon>
        <taxon>Sphingomonadaceae</taxon>
        <taxon>Allosphingosinicella</taxon>
    </lineage>
</organism>
<reference evidence="1 2" key="1">
    <citation type="submission" date="2018-03" db="EMBL/GenBank/DDBJ databases">
        <title>The draft genome of Sphingosinicella sp. GL-C-18.</title>
        <authorList>
            <person name="Liu L."/>
            <person name="Li L."/>
            <person name="Liang L."/>
            <person name="Zhang X."/>
            <person name="Wang T."/>
        </authorList>
    </citation>
    <scope>NUCLEOTIDE SEQUENCE [LARGE SCALE GENOMIC DNA]</scope>
    <source>
        <strain evidence="1 2">GL-C-18</strain>
    </source>
</reference>
<dbReference type="Proteomes" id="UP000241167">
    <property type="component" value="Unassembled WGS sequence"/>
</dbReference>
<evidence type="ECO:0000313" key="2">
    <source>
        <dbReference type="Proteomes" id="UP000241167"/>
    </source>
</evidence>
<dbReference type="AlphaFoldDB" id="A0A2P7QIS9"/>
<keyword evidence="2" id="KW-1185">Reference proteome</keyword>
<proteinExistence type="predicted"/>
<accession>A0A2P7QIS9</accession>